<protein>
    <submittedName>
        <fullName evidence="1">Uncharacterized protein</fullName>
    </submittedName>
</protein>
<dbReference type="AlphaFoldDB" id="A0A1C1D0Y2"/>
<evidence type="ECO:0000313" key="2">
    <source>
        <dbReference type="Proteomes" id="UP000094526"/>
    </source>
</evidence>
<accession>A0A1C1D0Y2</accession>
<dbReference type="VEuPathDB" id="FungiDB:CLCR_01001"/>
<dbReference type="EMBL" id="LGRB01000004">
    <property type="protein sequence ID" value="OCT54338.1"/>
    <property type="molecule type" value="Genomic_DNA"/>
</dbReference>
<gene>
    <name evidence="1" type="ORF">CLCR_01001</name>
</gene>
<sequence length="103" mass="11116">MEHRHLALGAGLSFTAAFSLKQAPQWGLENLHRISPSFHVDVLLPKVQIAAAGVRVSDNLFPATPAAAALHPKQTTQSTLGCIASTRLDSPRLKRGLVLWKTL</sequence>
<dbReference type="Proteomes" id="UP000094526">
    <property type="component" value="Unassembled WGS sequence"/>
</dbReference>
<evidence type="ECO:0000313" key="1">
    <source>
        <dbReference type="EMBL" id="OCT54338.1"/>
    </source>
</evidence>
<organism evidence="1 2">
    <name type="scientific">Cladophialophora carrionii</name>
    <dbReference type="NCBI Taxonomy" id="86049"/>
    <lineage>
        <taxon>Eukaryota</taxon>
        <taxon>Fungi</taxon>
        <taxon>Dikarya</taxon>
        <taxon>Ascomycota</taxon>
        <taxon>Pezizomycotina</taxon>
        <taxon>Eurotiomycetes</taxon>
        <taxon>Chaetothyriomycetidae</taxon>
        <taxon>Chaetothyriales</taxon>
        <taxon>Herpotrichiellaceae</taxon>
        <taxon>Cladophialophora</taxon>
    </lineage>
</organism>
<keyword evidence="2" id="KW-1185">Reference proteome</keyword>
<comment type="caution">
    <text evidence="1">The sequence shown here is derived from an EMBL/GenBank/DDBJ whole genome shotgun (WGS) entry which is preliminary data.</text>
</comment>
<reference evidence="2" key="1">
    <citation type="submission" date="2015-07" db="EMBL/GenBank/DDBJ databases">
        <authorList>
            <person name="Teixeira M.M."/>
            <person name="Souza R.C."/>
            <person name="Almeida L.G."/>
            <person name="Vicente V.A."/>
            <person name="de Hoog S."/>
            <person name="Bocca A.L."/>
            <person name="de Almeida S.R."/>
            <person name="Vasconcelos A.T."/>
            <person name="Felipe M.S."/>
        </authorList>
    </citation>
    <scope>NUCLEOTIDE SEQUENCE [LARGE SCALE GENOMIC DNA]</scope>
    <source>
        <strain evidence="2">KSF</strain>
    </source>
</reference>
<name>A0A1C1D0Y2_9EURO</name>
<proteinExistence type="predicted"/>